<dbReference type="Pfam" id="PF02458">
    <property type="entry name" value="Transferase"/>
    <property type="match status" value="1"/>
</dbReference>
<evidence type="ECO:0000256" key="2">
    <source>
        <dbReference type="ARBA" id="ARBA00023315"/>
    </source>
</evidence>
<dbReference type="Proteomes" id="UP000236161">
    <property type="component" value="Unassembled WGS sequence"/>
</dbReference>
<proteinExistence type="predicted"/>
<keyword evidence="5" id="KW-1185">Reference proteome</keyword>
<dbReference type="OrthoDB" id="1862401at2759"/>
<accession>A0A2I0BF68</accession>
<dbReference type="AlphaFoldDB" id="A0A2I0BF68"/>
<evidence type="ECO:0000313" key="5">
    <source>
        <dbReference type="Proteomes" id="UP000236161"/>
    </source>
</evidence>
<keyword evidence="1 4" id="KW-0808">Transferase</keyword>
<reference evidence="4 5" key="1">
    <citation type="journal article" date="2017" name="Nature">
        <title>The Apostasia genome and the evolution of orchids.</title>
        <authorList>
            <person name="Zhang G.Q."/>
            <person name="Liu K.W."/>
            <person name="Li Z."/>
            <person name="Lohaus R."/>
            <person name="Hsiao Y.Y."/>
            <person name="Niu S.C."/>
            <person name="Wang J.Y."/>
            <person name="Lin Y.C."/>
            <person name="Xu Q."/>
            <person name="Chen L.J."/>
            <person name="Yoshida K."/>
            <person name="Fujiwara S."/>
            <person name="Wang Z.W."/>
            <person name="Zhang Y.Q."/>
            <person name="Mitsuda N."/>
            <person name="Wang M."/>
            <person name="Liu G.H."/>
            <person name="Pecoraro L."/>
            <person name="Huang H.X."/>
            <person name="Xiao X.J."/>
            <person name="Lin M."/>
            <person name="Wu X.Y."/>
            <person name="Wu W.L."/>
            <person name="Chen Y.Y."/>
            <person name="Chang S.B."/>
            <person name="Sakamoto S."/>
            <person name="Ohme-Takagi M."/>
            <person name="Yagi M."/>
            <person name="Zeng S.J."/>
            <person name="Shen C.Y."/>
            <person name="Yeh C.M."/>
            <person name="Luo Y.B."/>
            <person name="Tsai W.C."/>
            <person name="Van de Peer Y."/>
            <person name="Liu Z.J."/>
        </authorList>
    </citation>
    <scope>NUCLEOTIDE SEQUENCE [LARGE SCALE GENOMIC DNA]</scope>
    <source>
        <strain evidence="5">cv. Shenzhen</strain>
        <tissue evidence="4">Stem</tissue>
    </source>
</reference>
<evidence type="ECO:0000256" key="3">
    <source>
        <dbReference type="SAM" id="MobiDB-lite"/>
    </source>
</evidence>
<dbReference type="SUPFAM" id="SSF52777">
    <property type="entry name" value="CoA-dependent acyltransferases"/>
    <property type="match status" value="1"/>
</dbReference>
<sequence>MRKPVPVIFVFPMALRIIEQTLISPYPPLASQPPHLLSFLDKIWLRDIWIEWLFFYEFPHAISDFIDQHLAALSASLSVTLHRFYPLAGTVRRSPNSEDGFEIWYKEGDAVSFTVAELAGSNFCDISGDHPREIDKLRLLAPKPASTGEQWPVLSVQMTLFPDQGFCIGVAVHHAACDGAGAIQFIKSWAAALCPSGNLTGDVPPPPFLDRSVIVDSHGVRRKLLRASQEVSEKKKKQRTGAEPPPPEAPHSSLVFGTFVLGPAMIGKLKKGVLEATAEEEGKPKFHCSSFMVACAYTWTCLVKARGYDGDSTVVFCYAVDWRRRMAPEIPNGYIGNCLGFNTVEMNVGDMIGGEGFAAAAAEIGRSIDGLKGMDVGQSIERRIDMAVGSEGERKPRLCIGGSPKFRVYETDFGWGRPAKVEMTSIVGTAGTISLAESREEEGGLEIGVVLPNVEMDRFSALFVGGQLSG</sequence>
<protein>
    <submittedName>
        <fullName evidence="4">BAHD acyltransferase</fullName>
        <ecNumber evidence="4">2.3.1.-</ecNumber>
        <ecNumber evidence="4">2.3.1.64</ecNumber>
    </submittedName>
</protein>
<evidence type="ECO:0000313" key="4">
    <source>
        <dbReference type="EMBL" id="PKA66438.1"/>
    </source>
</evidence>
<dbReference type="Gene3D" id="3.30.559.10">
    <property type="entry name" value="Chloramphenicol acetyltransferase-like domain"/>
    <property type="match status" value="2"/>
</dbReference>
<dbReference type="PANTHER" id="PTHR31625">
    <property type="match status" value="1"/>
</dbReference>
<name>A0A2I0BF68_9ASPA</name>
<organism evidence="4 5">
    <name type="scientific">Apostasia shenzhenica</name>
    <dbReference type="NCBI Taxonomy" id="1088818"/>
    <lineage>
        <taxon>Eukaryota</taxon>
        <taxon>Viridiplantae</taxon>
        <taxon>Streptophyta</taxon>
        <taxon>Embryophyta</taxon>
        <taxon>Tracheophyta</taxon>
        <taxon>Spermatophyta</taxon>
        <taxon>Magnoliopsida</taxon>
        <taxon>Liliopsida</taxon>
        <taxon>Asparagales</taxon>
        <taxon>Orchidaceae</taxon>
        <taxon>Apostasioideae</taxon>
        <taxon>Apostasia</taxon>
    </lineage>
</organism>
<dbReference type="GO" id="GO:0047634">
    <property type="term" value="F:agmatine N4-coumaroyltransferase activity"/>
    <property type="evidence" value="ECO:0007669"/>
    <property type="project" value="UniProtKB-EC"/>
</dbReference>
<feature type="region of interest" description="Disordered" evidence="3">
    <location>
        <begin position="227"/>
        <end position="253"/>
    </location>
</feature>
<dbReference type="InterPro" id="IPR051504">
    <property type="entry name" value="Plant_metabolite_acyltrans"/>
</dbReference>
<dbReference type="EC" id="2.3.1.64" evidence="4"/>
<keyword evidence="2 4" id="KW-0012">Acyltransferase</keyword>
<dbReference type="STRING" id="1088818.A0A2I0BF68"/>
<dbReference type="InterPro" id="IPR023213">
    <property type="entry name" value="CAT-like_dom_sf"/>
</dbReference>
<dbReference type="EC" id="2.3.1.-" evidence="4"/>
<gene>
    <name evidence="4" type="ORF">AXF42_Ash007136</name>
</gene>
<dbReference type="EMBL" id="KZ451886">
    <property type="protein sequence ID" value="PKA66438.1"/>
    <property type="molecule type" value="Genomic_DNA"/>
</dbReference>
<evidence type="ECO:0000256" key="1">
    <source>
        <dbReference type="ARBA" id="ARBA00022679"/>
    </source>
</evidence>